<sequence>MFVPKLITCLREGYSIGSLRRDALAGLTVAIVALPLAMAIAIASGTTPDKGLFTAIVAGFVISALSGSRHQIGGPTAAFVIVVYGVIQQHGYDGLVIATLMAGAMLVLLGAFKLGTLIRHIPHPVVIGFTAGIALTIFSTQVKDFFGLQMQHVPADFIDRWSEYAHAWPSLDLLTTSIALITLGIILLLRRWKPTWPAMLIAIVIATALVQVFTLPVETIRSRFGEIPHMLPMPELPRGITIARLYELLPSAIAIALLAGIESLLSCVIADRMTGRQHRSNIELIGQGIANIASALFGGLPATGALARTATNIRAGALTPMSGILHAAFLLLFMWLLAPLAGMVPLAALAGMLVVVAWGMSEADKLKDFRHASRGDQAVLALTFGLTVLADITTALIAGMALALLLKARASRARRREAL</sequence>
<feature type="domain" description="SLC26A/SulP transporter" evidence="6">
    <location>
        <begin position="19"/>
        <end position="382"/>
    </location>
</feature>
<evidence type="ECO:0000256" key="5">
    <source>
        <dbReference type="SAM" id="Phobius"/>
    </source>
</evidence>
<feature type="transmembrane region" description="Helical" evidence="5">
    <location>
        <begin position="167"/>
        <end position="189"/>
    </location>
</feature>
<feature type="transmembrane region" description="Helical" evidence="5">
    <location>
        <begin position="94"/>
        <end position="112"/>
    </location>
</feature>
<dbReference type="InterPro" id="IPR011547">
    <property type="entry name" value="SLC26A/SulP_dom"/>
</dbReference>
<comment type="subcellular location">
    <subcellularLocation>
        <location evidence="1">Membrane</location>
        <topology evidence="1">Multi-pass membrane protein</topology>
    </subcellularLocation>
</comment>
<feature type="transmembrane region" description="Helical" evidence="5">
    <location>
        <begin position="378"/>
        <end position="406"/>
    </location>
</feature>
<dbReference type="EMBL" id="CP041636">
    <property type="protein sequence ID" value="QDO98365.1"/>
    <property type="molecule type" value="Genomic_DNA"/>
</dbReference>
<gene>
    <name evidence="7" type="ORF">FNB15_14265</name>
</gene>
<evidence type="ECO:0000256" key="1">
    <source>
        <dbReference type="ARBA" id="ARBA00004141"/>
    </source>
</evidence>
<protein>
    <submittedName>
        <fullName evidence="7">Sodium-independent anion transporter</fullName>
    </submittedName>
</protein>
<evidence type="ECO:0000259" key="6">
    <source>
        <dbReference type="Pfam" id="PF00916"/>
    </source>
</evidence>
<keyword evidence="3 5" id="KW-1133">Transmembrane helix</keyword>
<evidence type="ECO:0000256" key="4">
    <source>
        <dbReference type="ARBA" id="ARBA00023136"/>
    </source>
</evidence>
<feature type="transmembrane region" description="Helical" evidence="5">
    <location>
        <begin position="124"/>
        <end position="142"/>
    </location>
</feature>
<accession>A0A516H3P8</accession>
<feature type="transmembrane region" description="Helical" evidence="5">
    <location>
        <begin position="72"/>
        <end position="88"/>
    </location>
</feature>
<dbReference type="InterPro" id="IPR001902">
    <property type="entry name" value="SLC26A/SulP_fam"/>
</dbReference>
<dbReference type="GO" id="GO:0016020">
    <property type="term" value="C:membrane"/>
    <property type="evidence" value="ECO:0007669"/>
    <property type="project" value="UniProtKB-SubCell"/>
</dbReference>
<evidence type="ECO:0000313" key="7">
    <source>
        <dbReference type="EMBL" id="QDO98365.1"/>
    </source>
</evidence>
<organism evidence="7 8">
    <name type="scientific">Ferrovibrio terrae</name>
    <dbReference type="NCBI Taxonomy" id="2594003"/>
    <lineage>
        <taxon>Bacteria</taxon>
        <taxon>Pseudomonadati</taxon>
        <taxon>Pseudomonadota</taxon>
        <taxon>Alphaproteobacteria</taxon>
        <taxon>Rhodospirillales</taxon>
        <taxon>Rhodospirillaceae</taxon>
        <taxon>Ferrovibrio</taxon>
    </lineage>
</organism>
<dbReference type="Proteomes" id="UP000317496">
    <property type="component" value="Chromosome"/>
</dbReference>
<evidence type="ECO:0000313" key="8">
    <source>
        <dbReference type="Proteomes" id="UP000317496"/>
    </source>
</evidence>
<keyword evidence="8" id="KW-1185">Reference proteome</keyword>
<feature type="transmembrane region" description="Helical" evidence="5">
    <location>
        <begin position="329"/>
        <end position="358"/>
    </location>
</feature>
<evidence type="ECO:0000256" key="3">
    <source>
        <dbReference type="ARBA" id="ARBA00022989"/>
    </source>
</evidence>
<name>A0A516H3P8_9PROT</name>
<dbReference type="OrthoDB" id="9769739at2"/>
<dbReference type="PANTHER" id="PTHR11814">
    <property type="entry name" value="SULFATE TRANSPORTER"/>
    <property type="match status" value="1"/>
</dbReference>
<feature type="transmembrane region" description="Helical" evidence="5">
    <location>
        <begin position="248"/>
        <end position="270"/>
    </location>
</feature>
<reference evidence="7 8" key="1">
    <citation type="submission" date="2019-07" db="EMBL/GenBank/DDBJ databases">
        <title>Genome sequencing for Ferrovibrio sp. K5.</title>
        <authorList>
            <person name="Park S.-J."/>
        </authorList>
    </citation>
    <scope>NUCLEOTIDE SEQUENCE [LARGE SCALE GENOMIC DNA]</scope>
    <source>
        <strain evidence="7 8">K5</strain>
    </source>
</reference>
<dbReference type="RefSeq" id="WP_144069346.1">
    <property type="nucleotide sequence ID" value="NZ_CP041636.1"/>
</dbReference>
<feature type="transmembrane region" description="Helical" evidence="5">
    <location>
        <begin position="24"/>
        <end position="45"/>
    </location>
</feature>
<feature type="transmembrane region" description="Helical" evidence="5">
    <location>
        <begin position="196"/>
        <end position="215"/>
    </location>
</feature>
<keyword evidence="2 5" id="KW-0812">Transmembrane</keyword>
<proteinExistence type="predicted"/>
<keyword evidence="4 5" id="KW-0472">Membrane</keyword>
<dbReference type="KEGG" id="fer:FNB15_14265"/>
<dbReference type="GO" id="GO:0055085">
    <property type="term" value="P:transmembrane transport"/>
    <property type="evidence" value="ECO:0007669"/>
    <property type="project" value="InterPro"/>
</dbReference>
<dbReference type="Pfam" id="PF00916">
    <property type="entry name" value="Sulfate_transp"/>
    <property type="match status" value="1"/>
</dbReference>
<dbReference type="AlphaFoldDB" id="A0A516H3P8"/>
<evidence type="ECO:0000256" key="2">
    <source>
        <dbReference type="ARBA" id="ARBA00022692"/>
    </source>
</evidence>
<feature type="transmembrane region" description="Helical" evidence="5">
    <location>
        <begin position="51"/>
        <end position="67"/>
    </location>
</feature>